<dbReference type="Pfam" id="PF18299">
    <property type="entry name" value="R2K_2"/>
    <property type="match status" value="1"/>
</dbReference>
<evidence type="ECO:0000259" key="1">
    <source>
        <dbReference type="PROSITE" id="PS50975"/>
    </source>
</evidence>
<organism evidence="2">
    <name type="scientific">viral metagenome</name>
    <dbReference type="NCBI Taxonomy" id="1070528"/>
    <lineage>
        <taxon>unclassified sequences</taxon>
        <taxon>metagenomes</taxon>
        <taxon>organismal metagenomes</taxon>
    </lineage>
</organism>
<dbReference type="Gene3D" id="3.30.470.20">
    <property type="entry name" value="ATP-grasp fold, B domain"/>
    <property type="match status" value="1"/>
</dbReference>
<sequence>MKSIGIVCSDTFEGNALIQEAQLKFNKVIQINPLKVRFQFKRLNEFPEIIHDNEDLASLNYLLVRATQGKEKAISLLTHSLELCGTKIVDSVKRFPVGRASKLLTTVERFKNQSGISTYICFSKKPTILMLRDVANDFPLLTKPYAGKKSQDIIKVNNIDEAISFTNNFFSRSEKDEPILFQKYVNFVKEYRAFLVDGKVIGLVRKGKNRNNILTRRISKGKKVKNTPVSRFVEEKCNNNGILGVDVARDENGELYIIEANRSPQWENFQKITRTNTAEYIINNLLNENLTWNQ</sequence>
<dbReference type="AlphaFoldDB" id="A0A6H1ZTA4"/>
<name>A0A6H1ZTA4_9ZZZZ</name>
<dbReference type="GO" id="GO:0005737">
    <property type="term" value="C:cytoplasm"/>
    <property type="evidence" value="ECO:0007669"/>
    <property type="project" value="TreeGrafter"/>
</dbReference>
<evidence type="ECO:0000313" key="3">
    <source>
        <dbReference type="EMBL" id="QJH99923.1"/>
    </source>
</evidence>
<dbReference type="GO" id="GO:0009432">
    <property type="term" value="P:SOS response"/>
    <property type="evidence" value="ECO:0007669"/>
    <property type="project" value="TreeGrafter"/>
</dbReference>
<dbReference type="EMBL" id="MT144202">
    <property type="protein sequence ID" value="QJA50547.1"/>
    <property type="molecule type" value="Genomic_DNA"/>
</dbReference>
<dbReference type="PANTHER" id="PTHR21621">
    <property type="entry name" value="RIBOSOMAL PROTEIN S6 MODIFICATION PROTEIN"/>
    <property type="match status" value="1"/>
</dbReference>
<evidence type="ECO:0000313" key="2">
    <source>
        <dbReference type="EMBL" id="QJA50547.1"/>
    </source>
</evidence>
<dbReference type="InterPro" id="IPR011761">
    <property type="entry name" value="ATP-grasp"/>
</dbReference>
<gene>
    <name evidence="2" type="ORF">TM448A01816_0009</name>
    <name evidence="3" type="ORF">TM448B01735_0010</name>
</gene>
<dbReference type="GO" id="GO:0046872">
    <property type="term" value="F:metal ion binding"/>
    <property type="evidence" value="ECO:0007669"/>
    <property type="project" value="InterPro"/>
</dbReference>
<protein>
    <recommendedName>
        <fullName evidence="1">ATP-grasp domain-containing protein</fullName>
    </recommendedName>
</protein>
<feature type="domain" description="ATP-grasp" evidence="1">
    <location>
        <begin position="108"/>
        <end position="286"/>
    </location>
</feature>
<reference evidence="2" key="1">
    <citation type="submission" date="2020-03" db="EMBL/GenBank/DDBJ databases">
        <title>The deep terrestrial virosphere.</title>
        <authorList>
            <person name="Holmfeldt K."/>
            <person name="Nilsson E."/>
            <person name="Simone D."/>
            <person name="Lopez-Fernandez M."/>
            <person name="Wu X."/>
            <person name="de Brujin I."/>
            <person name="Lundin D."/>
            <person name="Andersson A."/>
            <person name="Bertilsson S."/>
            <person name="Dopson M."/>
        </authorList>
    </citation>
    <scope>NUCLEOTIDE SEQUENCE</scope>
    <source>
        <strain evidence="2">TM448A01816</strain>
        <strain evidence="3">TM448B01735</strain>
    </source>
</reference>
<dbReference type="PANTHER" id="PTHR21621:SF0">
    <property type="entry name" value="BETA-CITRYLGLUTAMATE SYNTHASE B-RELATED"/>
    <property type="match status" value="1"/>
</dbReference>
<dbReference type="SUPFAM" id="SSF56059">
    <property type="entry name" value="Glutathione synthetase ATP-binding domain-like"/>
    <property type="match status" value="1"/>
</dbReference>
<dbReference type="GO" id="GO:0005524">
    <property type="term" value="F:ATP binding"/>
    <property type="evidence" value="ECO:0007669"/>
    <property type="project" value="InterPro"/>
</dbReference>
<proteinExistence type="predicted"/>
<accession>A0A6H1ZTA4</accession>
<dbReference type="EMBL" id="MT144817">
    <property type="protein sequence ID" value="QJH99923.1"/>
    <property type="molecule type" value="Genomic_DNA"/>
</dbReference>
<dbReference type="GO" id="GO:0018169">
    <property type="term" value="F:ribosomal S6-glutamic acid ligase activity"/>
    <property type="evidence" value="ECO:0007669"/>
    <property type="project" value="TreeGrafter"/>
</dbReference>
<dbReference type="PROSITE" id="PS50975">
    <property type="entry name" value="ATP_GRASP"/>
    <property type="match status" value="1"/>
</dbReference>
<dbReference type="InterPro" id="IPR041261">
    <property type="entry name" value="R2K_2"/>
</dbReference>